<name>A0A848III6_9BURK</name>
<dbReference type="InterPro" id="IPR040953">
    <property type="entry name" value="DUF5594"/>
</dbReference>
<proteinExistence type="predicted"/>
<reference evidence="2 3" key="1">
    <citation type="submission" date="2020-04" db="EMBL/GenBank/DDBJ databases">
        <title>Paraburkholderia sp. RP-4-7 isolated from soil.</title>
        <authorList>
            <person name="Dahal R.H."/>
        </authorList>
    </citation>
    <scope>NUCLEOTIDE SEQUENCE [LARGE SCALE GENOMIC DNA]</scope>
    <source>
        <strain evidence="2 3">RP-4-7</strain>
    </source>
</reference>
<dbReference type="EMBL" id="JABBGJ010000026">
    <property type="protein sequence ID" value="NMM00943.1"/>
    <property type="molecule type" value="Genomic_DNA"/>
</dbReference>
<keyword evidence="3" id="KW-1185">Reference proteome</keyword>
<sequence length="126" mass="14109">MRPESAARFDEQFAPRIAEALAACFATSVHTEVLPYGGHGHPTRVRIHAAPIEDLRHYPHPLNLFLTWDSDEIERLMGAEGPARFAGYLAALPRKLEAWRHVRELDFVSHTQAEPAVLLGGLDFES</sequence>
<evidence type="ECO:0000313" key="3">
    <source>
        <dbReference type="Proteomes" id="UP000544134"/>
    </source>
</evidence>
<dbReference type="AlphaFoldDB" id="A0A848III6"/>
<dbReference type="RefSeq" id="WP_169487810.1">
    <property type="nucleotide sequence ID" value="NZ_JABBGJ010000026.1"/>
</dbReference>
<gene>
    <name evidence="2" type="ORF">HHL24_23765</name>
</gene>
<dbReference type="Proteomes" id="UP000544134">
    <property type="component" value="Unassembled WGS sequence"/>
</dbReference>
<accession>A0A848III6</accession>
<evidence type="ECO:0000313" key="2">
    <source>
        <dbReference type="EMBL" id="NMM00943.1"/>
    </source>
</evidence>
<organism evidence="2 3">
    <name type="scientific">Paraburkholderia polaris</name>
    <dbReference type="NCBI Taxonomy" id="2728848"/>
    <lineage>
        <taxon>Bacteria</taxon>
        <taxon>Pseudomonadati</taxon>
        <taxon>Pseudomonadota</taxon>
        <taxon>Betaproteobacteria</taxon>
        <taxon>Burkholderiales</taxon>
        <taxon>Burkholderiaceae</taxon>
        <taxon>Paraburkholderia</taxon>
    </lineage>
</organism>
<dbReference type="Pfam" id="PF18057">
    <property type="entry name" value="DUF5594"/>
    <property type="match status" value="1"/>
</dbReference>
<protein>
    <submittedName>
        <fullName evidence="2">DUF5594 family protein</fullName>
    </submittedName>
</protein>
<comment type="caution">
    <text evidence="2">The sequence shown here is derived from an EMBL/GenBank/DDBJ whole genome shotgun (WGS) entry which is preliminary data.</text>
</comment>
<evidence type="ECO:0000259" key="1">
    <source>
        <dbReference type="Pfam" id="PF18057"/>
    </source>
</evidence>
<feature type="domain" description="DUF5594" evidence="1">
    <location>
        <begin position="1"/>
        <end position="125"/>
    </location>
</feature>